<dbReference type="GO" id="GO:0042162">
    <property type="term" value="F:telomeric DNA binding"/>
    <property type="evidence" value="ECO:0007669"/>
    <property type="project" value="TreeGrafter"/>
</dbReference>
<feature type="domain" description="DNA/RNA-binding" evidence="1">
    <location>
        <begin position="48"/>
        <end position="107"/>
    </location>
</feature>
<organism evidence="2 3">
    <name type="scientific">Fusarium oxysporum f. sp. lycopersici (strain 4287 / CBS 123668 / FGSC 9935 / NRRL 34936)</name>
    <name type="common">Fusarium vascular wilt of tomato</name>
    <dbReference type="NCBI Taxonomy" id="426428"/>
    <lineage>
        <taxon>Eukaryota</taxon>
        <taxon>Fungi</taxon>
        <taxon>Dikarya</taxon>
        <taxon>Ascomycota</taxon>
        <taxon>Pezizomycotina</taxon>
        <taxon>Sordariomycetes</taxon>
        <taxon>Hypocreomycetidae</taxon>
        <taxon>Hypocreales</taxon>
        <taxon>Nectriaceae</taxon>
        <taxon>Fusarium</taxon>
        <taxon>Fusarium oxysporum species complex</taxon>
    </lineage>
</organism>
<dbReference type="GeneID" id="28962194"/>
<dbReference type="Pfam" id="PF10373">
    <property type="entry name" value="EST1_DNA_bind"/>
    <property type="match status" value="1"/>
</dbReference>
<dbReference type="InterPro" id="IPR018834">
    <property type="entry name" value="DNA/RNA-bd_Est1-type"/>
</dbReference>
<evidence type="ECO:0000313" key="2">
    <source>
        <dbReference type="EMBL" id="KNB15799.1"/>
    </source>
</evidence>
<dbReference type="VEuPathDB" id="FungiDB:FOXG_21488"/>
<dbReference type="SUPFAM" id="SSF48452">
    <property type="entry name" value="TPR-like"/>
    <property type="match status" value="1"/>
</dbReference>
<reference evidence="2 3" key="1">
    <citation type="journal article" date="2010" name="Nature">
        <title>Comparative genomics reveals mobile pathogenicity chromosomes in Fusarium.</title>
        <authorList>
            <person name="Ma L.J."/>
            <person name="van der Does H.C."/>
            <person name="Borkovich K.A."/>
            <person name="Coleman J.J."/>
            <person name="Daboussi M.J."/>
            <person name="Di Pietro A."/>
            <person name="Dufresne M."/>
            <person name="Freitag M."/>
            <person name="Grabherr M."/>
            <person name="Henrissat B."/>
            <person name="Houterman P.M."/>
            <person name="Kang S."/>
            <person name="Shim W.B."/>
            <person name="Woloshuk C."/>
            <person name="Xie X."/>
            <person name="Xu J.R."/>
            <person name="Antoniw J."/>
            <person name="Baker S.E."/>
            <person name="Bluhm B.H."/>
            <person name="Breakspear A."/>
            <person name="Brown D.W."/>
            <person name="Butchko R.A."/>
            <person name="Chapman S."/>
            <person name="Coulson R."/>
            <person name="Coutinho P.M."/>
            <person name="Danchin E.G."/>
            <person name="Diener A."/>
            <person name="Gale L.R."/>
            <person name="Gardiner D.M."/>
            <person name="Goff S."/>
            <person name="Hammond-Kosack K.E."/>
            <person name="Hilburn K."/>
            <person name="Hua-Van A."/>
            <person name="Jonkers W."/>
            <person name="Kazan K."/>
            <person name="Kodira C.D."/>
            <person name="Koehrsen M."/>
            <person name="Kumar L."/>
            <person name="Lee Y.H."/>
            <person name="Li L."/>
            <person name="Manners J.M."/>
            <person name="Miranda-Saavedra D."/>
            <person name="Mukherjee M."/>
            <person name="Park G."/>
            <person name="Park J."/>
            <person name="Park S.Y."/>
            <person name="Proctor R.H."/>
            <person name="Regev A."/>
            <person name="Ruiz-Roldan M.C."/>
            <person name="Sain D."/>
            <person name="Sakthikumar S."/>
            <person name="Sykes S."/>
            <person name="Schwartz D.C."/>
            <person name="Turgeon B.G."/>
            <person name="Wapinski I."/>
            <person name="Yoder O."/>
            <person name="Young S."/>
            <person name="Zeng Q."/>
            <person name="Zhou S."/>
            <person name="Galagan J."/>
            <person name="Cuomo C.A."/>
            <person name="Kistler H.C."/>
            <person name="Rep M."/>
        </authorList>
    </citation>
    <scope>NUCLEOTIDE SEQUENCE [LARGE SCALE GENOMIC DNA]</scope>
    <source>
        <strain evidence="3">4287 / CBS 123668 / FGSC 9935 / NRRL 34936</strain>
    </source>
</reference>
<dbReference type="Proteomes" id="UP000009097">
    <property type="component" value="Chromosome 14"/>
</dbReference>
<dbReference type="InterPro" id="IPR011990">
    <property type="entry name" value="TPR-like_helical_dom_sf"/>
</dbReference>
<evidence type="ECO:0000313" key="3">
    <source>
        <dbReference type="Proteomes" id="UP000009097"/>
    </source>
</evidence>
<sequence>MLYETVPASEGTWIEYLRELVRFSMAIEEDDTIDHEIYTGVSRHWLCKASDRSPTTGTLYHHLAILGLSVRPSPLRSLYYYTKSLCVPIPFSSARESLTNVFNLALSKSPDDTFIRTDEILFSTQS</sequence>
<name>A0A0J9VXW2_FUSO4</name>
<dbReference type="GO" id="GO:0005697">
    <property type="term" value="C:telomerase holoenzyme complex"/>
    <property type="evidence" value="ECO:0007669"/>
    <property type="project" value="TreeGrafter"/>
</dbReference>
<dbReference type="PANTHER" id="PTHR15696:SF0">
    <property type="entry name" value="TELOMERASE-BINDING PROTEIN EST1A"/>
    <property type="match status" value="1"/>
</dbReference>
<dbReference type="AlphaFoldDB" id="A0A0J9VXW2"/>
<protein>
    <recommendedName>
        <fullName evidence="1">DNA/RNA-binding domain-containing protein</fullName>
    </recommendedName>
</protein>
<proteinExistence type="predicted"/>
<dbReference type="GO" id="GO:0070034">
    <property type="term" value="F:telomerase RNA binding"/>
    <property type="evidence" value="ECO:0007669"/>
    <property type="project" value="TreeGrafter"/>
</dbReference>
<gene>
    <name evidence="2" type="ORF">FOXG_21488</name>
</gene>
<dbReference type="Gene3D" id="1.25.40.10">
    <property type="entry name" value="Tetratricopeptide repeat domain"/>
    <property type="match status" value="1"/>
</dbReference>
<dbReference type="GO" id="GO:0000184">
    <property type="term" value="P:nuclear-transcribed mRNA catabolic process, nonsense-mediated decay"/>
    <property type="evidence" value="ECO:0007669"/>
    <property type="project" value="TreeGrafter"/>
</dbReference>
<evidence type="ECO:0000259" key="1">
    <source>
        <dbReference type="Pfam" id="PF10373"/>
    </source>
</evidence>
<dbReference type="KEGG" id="fox:FOXG_21488"/>
<dbReference type="PANTHER" id="PTHR15696">
    <property type="entry name" value="SMG-7 SUPPRESSOR WITH MORPHOLOGICAL EFFECT ON GENITALIA PROTEIN 7"/>
    <property type="match status" value="1"/>
</dbReference>
<dbReference type="EMBL" id="DS231717">
    <property type="protein sequence ID" value="KNB15799.1"/>
    <property type="molecule type" value="Genomic_DNA"/>
</dbReference>
<dbReference type="RefSeq" id="XP_018253844.1">
    <property type="nucleotide sequence ID" value="XM_018401828.1"/>
</dbReference>
<accession>A0A0J9VXW2</accession>
<dbReference type="InterPro" id="IPR045153">
    <property type="entry name" value="Est1/Ebs1-like"/>
</dbReference>